<evidence type="ECO:0000313" key="1">
    <source>
        <dbReference type="EMBL" id="KAI4307886.1"/>
    </source>
</evidence>
<proteinExistence type="predicted"/>
<dbReference type="EMBL" id="CM039437">
    <property type="protein sequence ID" value="KAI4307886.1"/>
    <property type="molecule type" value="Genomic_DNA"/>
</dbReference>
<organism evidence="1 2">
    <name type="scientific">Bauhinia variegata</name>
    <name type="common">Purple orchid tree</name>
    <name type="synonym">Phanera variegata</name>
    <dbReference type="NCBI Taxonomy" id="167791"/>
    <lineage>
        <taxon>Eukaryota</taxon>
        <taxon>Viridiplantae</taxon>
        <taxon>Streptophyta</taxon>
        <taxon>Embryophyta</taxon>
        <taxon>Tracheophyta</taxon>
        <taxon>Spermatophyta</taxon>
        <taxon>Magnoliopsida</taxon>
        <taxon>eudicotyledons</taxon>
        <taxon>Gunneridae</taxon>
        <taxon>Pentapetalae</taxon>
        <taxon>rosids</taxon>
        <taxon>fabids</taxon>
        <taxon>Fabales</taxon>
        <taxon>Fabaceae</taxon>
        <taxon>Cercidoideae</taxon>
        <taxon>Cercideae</taxon>
        <taxon>Bauhiniinae</taxon>
        <taxon>Bauhinia</taxon>
    </lineage>
</organism>
<comment type="caution">
    <text evidence="1">The sequence shown here is derived from an EMBL/GenBank/DDBJ whole genome shotgun (WGS) entry which is preliminary data.</text>
</comment>
<keyword evidence="2" id="KW-1185">Reference proteome</keyword>
<gene>
    <name evidence="1" type="ORF">L6164_031015</name>
</gene>
<sequence length="592" mass="65813">MRTSILGLFVFTILFLWAKVDLAEGEISNLGNYISWDDLRVDESRLVFMNGDGSARGATEEGGVIVVEQHGRGDSTTVQGAVDMVQEDNQQRVKIYIMPGVYSKASDIGPDGKEIGMAYTATLRVDADYFCASGITVENSIVAYPGEYGKQAVALRVDGDRAVFHGVRILGSQDTLLDNLGTHYFYRSYIEGAIDFICGRAKSLYEECVIRSKSAGSITAHYRDSPYLDTGEMEISVFRVSAFFVLVFFMWVEVNLAESGNVHVNAGKYISWDDLKVDEHRLKLKNDNEGRVIVVDQHGRGHSRTVQGAVDMVPDHNKERVKIYIYPGIYREKVFVPKSKPYVSFIGKKDKTAGVVITWNSKASDRSSNGQELGTFGSATVAVESDYFCATEITFQNSVVAVVGGRGMQAVALRVDSDRAVFYRVGILGAQDTLLDSTGTHYFYKSYIQGNVDFIFGNAKSLYEDCRLQSTAKSYGAIAAHHRNSPNEETGFSFLGCEIRGTGTNVLLGRAWGDYARIVYSFCNMEDIIAREGWSEWQHPSRKKTAVFGEFQCGGIGADRSGRVPWSKSFRYEEARPFIGKDFINGDQWLRL</sequence>
<reference evidence="1 2" key="1">
    <citation type="journal article" date="2022" name="DNA Res.">
        <title>Chromosomal-level genome assembly of the orchid tree Bauhinia variegata (Leguminosae; Cercidoideae) supports the allotetraploid origin hypothesis of Bauhinia.</title>
        <authorList>
            <person name="Zhong Y."/>
            <person name="Chen Y."/>
            <person name="Zheng D."/>
            <person name="Pang J."/>
            <person name="Liu Y."/>
            <person name="Luo S."/>
            <person name="Meng S."/>
            <person name="Qian L."/>
            <person name="Wei D."/>
            <person name="Dai S."/>
            <person name="Zhou R."/>
        </authorList>
    </citation>
    <scope>NUCLEOTIDE SEQUENCE [LARGE SCALE GENOMIC DNA]</scope>
    <source>
        <strain evidence="1">BV-YZ2020</strain>
    </source>
</reference>
<protein>
    <submittedName>
        <fullName evidence="1">Uncharacterized protein</fullName>
    </submittedName>
</protein>
<evidence type="ECO:0000313" key="2">
    <source>
        <dbReference type="Proteomes" id="UP000828941"/>
    </source>
</evidence>
<name>A0ACB9LDR1_BAUVA</name>
<accession>A0ACB9LDR1</accession>
<dbReference type="Proteomes" id="UP000828941">
    <property type="component" value="Chromosome 12"/>
</dbReference>